<sequence>RAGPARGRSFGALLRRRRRGLVVDTKRAAPAEEGLEAVLPDGALGRVEAERRLRGRRVGGVLEDGPALDDGALLVVRVHDLCENRYAIEQTQSRGVEKFDFHAVTTVRGEEICWRESWGRCILFERGRPGRPGGKKV</sequence>
<keyword evidence="2" id="KW-1185">Reference proteome</keyword>
<comment type="caution">
    <text evidence="1">The sequence shown here is derived from an EMBL/GenBank/DDBJ whole genome shotgun (WGS) entry which is preliminary data.</text>
</comment>
<reference evidence="1" key="1">
    <citation type="submission" date="2021-11" db="EMBL/GenBank/DDBJ databases">
        <authorList>
            <consortium name="Genoscope - CEA"/>
            <person name="William W."/>
        </authorList>
    </citation>
    <scope>NUCLEOTIDE SEQUENCE</scope>
</reference>
<accession>A0A8J2SN80</accession>
<proteinExistence type="predicted"/>
<dbReference type="AlphaFoldDB" id="A0A8J2SN80"/>
<evidence type="ECO:0000313" key="1">
    <source>
        <dbReference type="EMBL" id="CAH0369529.1"/>
    </source>
</evidence>
<dbReference type="EMBL" id="CAKKNE010000002">
    <property type="protein sequence ID" value="CAH0369529.1"/>
    <property type="molecule type" value="Genomic_DNA"/>
</dbReference>
<name>A0A8J2SN80_9STRA</name>
<gene>
    <name evidence="1" type="ORF">PECAL_2P26550</name>
</gene>
<organism evidence="1 2">
    <name type="scientific">Pelagomonas calceolata</name>
    <dbReference type="NCBI Taxonomy" id="35677"/>
    <lineage>
        <taxon>Eukaryota</taxon>
        <taxon>Sar</taxon>
        <taxon>Stramenopiles</taxon>
        <taxon>Ochrophyta</taxon>
        <taxon>Pelagophyceae</taxon>
        <taxon>Pelagomonadales</taxon>
        <taxon>Pelagomonadaceae</taxon>
        <taxon>Pelagomonas</taxon>
    </lineage>
</organism>
<dbReference type="Proteomes" id="UP000789595">
    <property type="component" value="Unassembled WGS sequence"/>
</dbReference>
<protein>
    <submittedName>
        <fullName evidence="1">Uncharacterized protein</fullName>
    </submittedName>
</protein>
<evidence type="ECO:0000313" key="2">
    <source>
        <dbReference type="Proteomes" id="UP000789595"/>
    </source>
</evidence>
<feature type="non-terminal residue" evidence="1">
    <location>
        <position position="1"/>
    </location>
</feature>